<sequence length="156" mass="17367">MKCYQPSWFASLFDKKPNGNNQLTKLVCSTRMETTINQAGLLSTKLVCSTRMEMLYNQAGLFDKNGKLVCSTELECYDKNGNAINQAVCLFDKNGNAINQAGLSTKLVCSTRMEMLSTKLVCLTRMEMKCNQAGLFDKNGNQIGLFDKNGKCYQPS</sequence>
<evidence type="ECO:0000313" key="2">
    <source>
        <dbReference type="EMBL" id="CAL6105839.1"/>
    </source>
</evidence>
<comment type="caution">
    <text evidence="1">The sequence shown here is derived from an EMBL/GenBank/DDBJ whole genome shotgun (WGS) entry which is preliminary data.</text>
</comment>
<dbReference type="EMBL" id="CAXDID020000601">
    <property type="protein sequence ID" value="CAL6105839.1"/>
    <property type="molecule type" value="Genomic_DNA"/>
</dbReference>
<keyword evidence="3" id="KW-1185">Reference proteome</keyword>
<evidence type="ECO:0000313" key="3">
    <source>
        <dbReference type="Proteomes" id="UP001642409"/>
    </source>
</evidence>
<reference evidence="1" key="1">
    <citation type="submission" date="2023-06" db="EMBL/GenBank/DDBJ databases">
        <authorList>
            <person name="Kurt Z."/>
        </authorList>
    </citation>
    <scope>NUCLEOTIDE SEQUENCE</scope>
</reference>
<name>A0AA86RAN7_9EUKA</name>
<reference evidence="2 3" key="2">
    <citation type="submission" date="2024-07" db="EMBL/GenBank/DDBJ databases">
        <authorList>
            <person name="Akdeniz Z."/>
        </authorList>
    </citation>
    <scope>NUCLEOTIDE SEQUENCE [LARGE SCALE GENOMIC DNA]</scope>
</reference>
<dbReference type="Proteomes" id="UP001642409">
    <property type="component" value="Unassembled WGS sequence"/>
</dbReference>
<dbReference type="AlphaFoldDB" id="A0AA86RAN7"/>
<accession>A0AA86RAN7</accession>
<evidence type="ECO:0000313" key="1">
    <source>
        <dbReference type="EMBL" id="CAI9969333.1"/>
    </source>
</evidence>
<protein>
    <submittedName>
        <fullName evidence="2">Hypothetical_protein</fullName>
    </submittedName>
</protein>
<gene>
    <name evidence="1" type="ORF">HINF_LOCUS56978</name>
    <name evidence="2" type="ORF">HINF_LOCUS73456</name>
</gene>
<organism evidence="1">
    <name type="scientific">Hexamita inflata</name>
    <dbReference type="NCBI Taxonomy" id="28002"/>
    <lineage>
        <taxon>Eukaryota</taxon>
        <taxon>Metamonada</taxon>
        <taxon>Diplomonadida</taxon>
        <taxon>Hexamitidae</taxon>
        <taxon>Hexamitinae</taxon>
        <taxon>Hexamita</taxon>
    </lineage>
</organism>
<proteinExistence type="predicted"/>
<dbReference type="EMBL" id="CATOUU010001056">
    <property type="protein sequence ID" value="CAI9969333.1"/>
    <property type="molecule type" value="Genomic_DNA"/>
</dbReference>